<feature type="transmembrane region" description="Helical" evidence="1">
    <location>
        <begin position="58"/>
        <end position="80"/>
    </location>
</feature>
<reference evidence="2 3" key="1">
    <citation type="submission" date="2018-11" db="EMBL/GenBank/DDBJ databases">
        <title>Sequencing the genomes of 1000 actinobacteria strains.</title>
        <authorList>
            <person name="Klenk H.-P."/>
        </authorList>
    </citation>
    <scope>NUCLEOTIDE SEQUENCE [LARGE SCALE GENOMIC DNA]</scope>
    <source>
        <strain evidence="2 3">DSM 14012</strain>
    </source>
</reference>
<evidence type="ECO:0000313" key="2">
    <source>
        <dbReference type="EMBL" id="ROR83315.1"/>
    </source>
</evidence>
<keyword evidence="3" id="KW-1185">Reference proteome</keyword>
<evidence type="ECO:0000256" key="1">
    <source>
        <dbReference type="SAM" id="Phobius"/>
    </source>
</evidence>
<dbReference type="AlphaFoldDB" id="A0A3N2C719"/>
<gene>
    <name evidence="2" type="ORF">EDD42_3426</name>
</gene>
<accession>A0A3N2C719</accession>
<organism evidence="2 3">
    <name type="scientific">Plantibacter flavus</name>
    <dbReference type="NCBI Taxonomy" id="150123"/>
    <lineage>
        <taxon>Bacteria</taxon>
        <taxon>Bacillati</taxon>
        <taxon>Actinomycetota</taxon>
        <taxon>Actinomycetes</taxon>
        <taxon>Micrococcales</taxon>
        <taxon>Microbacteriaceae</taxon>
        <taxon>Plantibacter</taxon>
    </lineage>
</organism>
<evidence type="ECO:0000313" key="3">
    <source>
        <dbReference type="Proteomes" id="UP000266915"/>
    </source>
</evidence>
<keyword evidence="1" id="KW-0812">Transmembrane</keyword>
<keyword evidence="1" id="KW-0472">Membrane</keyword>
<protein>
    <submittedName>
        <fullName evidence="2">Uncharacterized protein</fullName>
    </submittedName>
</protein>
<dbReference type="Proteomes" id="UP000266915">
    <property type="component" value="Unassembled WGS sequence"/>
</dbReference>
<comment type="caution">
    <text evidence="2">The sequence shown here is derived from an EMBL/GenBank/DDBJ whole genome shotgun (WGS) entry which is preliminary data.</text>
</comment>
<sequence>MKFDILYIMTTIYPNPHRTSDARILAALVSATFLLDALIVFGIAFLPGVSGMDGGATVATATILTAVLFAVQFVVVVMLARLARASIA</sequence>
<dbReference type="EMBL" id="RKHL01000001">
    <property type="protein sequence ID" value="ROR83315.1"/>
    <property type="molecule type" value="Genomic_DNA"/>
</dbReference>
<feature type="transmembrane region" description="Helical" evidence="1">
    <location>
        <begin position="24"/>
        <end position="46"/>
    </location>
</feature>
<name>A0A3N2C719_9MICO</name>
<keyword evidence="1" id="KW-1133">Transmembrane helix</keyword>
<proteinExistence type="predicted"/>